<sequence length="75" mass="8504">MAARTDAAALSSSLRRFTMFCVIFLCFIMDYCGAKLTYDRGELYSIGYNCRMPKTKEYQSSHNIPPNIARPLDAP</sequence>
<keyword evidence="1" id="KW-0472">Membrane</keyword>
<protein>
    <submittedName>
        <fullName evidence="2">Uncharacterized protein</fullName>
    </submittedName>
</protein>
<evidence type="ECO:0000256" key="1">
    <source>
        <dbReference type="SAM" id="Phobius"/>
    </source>
</evidence>
<dbReference type="AlphaFoldDB" id="A0A1A8JJG0"/>
<dbReference type="EMBL" id="HAED01021044">
    <property type="protein sequence ID" value="SBR07695.1"/>
    <property type="molecule type" value="Transcribed_RNA"/>
</dbReference>
<gene>
    <name evidence="2" type="primary">Nfu_g_1_019068</name>
</gene>
<evidence type="ECO:0000313" key="2">
    <source>
        <dbReference type="EMBL" id="SBR20249.1"/>
    </source>
</evidence>
<organism evidence="2">
    <name type="scientific">Nothobranchius kuhntae</name>
    <name type="common">Beira killifish</name>
    <dbReference type="NCBI Taxonomy" id="321403"/>
    <lineage>
        <taxon>Eukaryota</taxon>
        <taxon>Metazoa</taxon>
        <taxon>Chordata</taxon>
        <taxon>Craniata</taxon>
        <taxon>Vertebrata</taxon>
        <taxon>Euteleostomi</taxon>
        <taxon>Actinopterygii</taxon>
        <taxon>Neopterygii</taxon>
        <taxon>Teleostei</taxon>
        <taxon>Neoteleostei</taxon>
        <taxon>Acanthomorphata</taxon>
        <taxon>Ovalentaria</taxon>
        <taxon>Atherinomorphae</taxon>
        <taxon>Cyprinodontiformes</taxon>
        <taxon>Nothobranchiidae</taxon>
        <taxon>Nothobranchius</taxon>
    </lineage>
</organism>
<accession>A0A1A8JJG0</accession>
<dbReference type="EMBL" id="HAEE01000233">
    <property type="protein sequence ID" value="SBR20249.1"/>
    <property type="molecule type" value="Transcribed_RNA"/>
</dbReference>
<reference evidence="2" key="2">
    <citation type="submission" date="2016-06" db="EMBL/GenBank/DDBJ databases">
        <title>The genome of a short-lived fish provides insights into sex chromosome evolution and the genetic control of aging.</title>
        <authorList>
            <person name="Reichwald K."/>
            <person name="Felder M."/>
            <person name="Petzold A."/>
            <person name="Koch P."/>
            <person name="Groth M."/>
            <person name="Platzer M."/>
        </authorList>
    </citation>
    <scope>NUCLEOTIDE SEQUENCE</scope>
    <source>
        <tissue evidence="2">Brain</tissue>
    </source>
</reference>
<keyword evidence="1" id="KW-0812">Transmembrane</keyword>
<reference evidence="2" key="1">
    <citation type="submission" date="2016-05" db="EMBL/GenBank/DDBJ databases">
        <authorList>
            <person name="Lavstsen T."/>
            <person name="Jespersen J.S."/>
        </authorList>
    </citation>
    <scope>NUCLEOTIDE SEQUENCE</scope>
    <source>
        <tissue evidence="2">Brain</tissue>
    </source>
</reference>
<name>A0A1A8JJG0_NOTKU</name>
<keyword evidence="1" id="KW-1133">Transmembrane helix</keyword>
<proteinExistence type="predicted"/>
<feature type="transmembrane region" description="Helical" evidence="1">
    <location>
        <begin position="17"/>
        <end position="34"/>
    </location>
</feature>